<evidence type="ECO:0000313" key="3">
    <source>
        <dbReference type="Proteomes" id="UP001529510"/>
    </source>
</evidence>
<feature type="non-terminal residue" evidence="2">
    <location>
        <position position="1"/>
    </location>
</feature>
<proteinExistence type="predicted"/>
<dbReference type="Proteomes" id="UP001529510">
    <property type="component" value="Unassembled WGS sequence"/>
</dbReference>
<dbReference type="InterPro" id="IPR041589">
    <property type="entry name" value="DNAH3_AAA_lid_1"/>
</dbReference>
<dbReference type="InterPro" id="IPR026983">
    <property type="entry name" value="DHC"/>
</dbReference>
<dbReference type="PANTHER" id="PTHR46961:SF22">
    <property type="entry name" value="DYNEIN BETA CHAIN, CILIARY"/>
    <property type="match status" value="1"/>
</dbReference>
<evidence type="ECO:0000259" key="1">
    <source>
        <dbReference type="Pfam" id="PF17857"/>
    </source>
</evidence>
<keyword evidence="3" id="KW-1185">Reference proteome</keyword>
<dbReference type="Gene3D" id="1.20.920.30">
    <property type="match status" value="1"/>
</dbReference>
<dbReference type="PANTHER" id="PTHR46961">
    <property type="entry name" value="DYNEIN HEAVY CHAIN 1, AXONEMAL-LIKE PROTEIN"/>
    <property type="match status" value="1"/>
</dbReference>
<dbReference type="EMBL" id="JAMKFB020000006">
    <property type="protein sequence ID" value="KAL0190552.1"/>
    <property type="molecule type" value="Genomic_DNA"/>
</dbReference>
<gene>
    <name evidence="2" type="ORF">M9458_013250</name>
</gene>
<dbReference type="FunFam" id="1.20.920.30:FF:000003">
    <property type="entry name" value="Dynein axonemal heavy chain 17"/>
    <property type="match status" value="1"/>
</dbReference>
<name>A0ABD0QWE0_CIRMR</name>
<dbReference type="AlphaFoldDB" id="A0ABD0QWE0"/>
<organism evidence="2 3">
    <name type="scientific">Cirrhinus mrigala</name>
    <name type="common">Mrigala</name>
    <dbReference type="NCBI Taxonomy" id="683832"/>
    <lineage>
        <taxon>Eukaryota</taxon>
        <taxon>Metazoa</taxon>
        <taxon>Chordata</taxon>
        <taxon>Craniata</taxon>
        <taxon>Vertebrata</taxon>
        <taxon>Euteleostomi</taxon>
        <taxon>Actinopterygii</taxon>
        <taxon>Neopterygii</taxon>
        <taxon>Teleostei</taxon>
        <taxon>Ostariophysi</taxon>
        <taxon>Cypriniformes</taxon>
        <taxon>Cyprinidae</taxon>
        <taxon>Labeoninae</taxon>
        <taxon>Labeonini</taxon>
        <taxon>Cirrhinus</taxon>
    </lineage>
</organism>
<comment type="caution">
    <text evidence="2">The sequence shown here is derived from an EMBL/GenBank/DDBJ whole genome shotgun (WGS) entry which is preliminary data.</text>
</comment>
<feature type="domain" description="Dynein heavy chain 3 AAA+ lid" evidence="1">
    <location>
        <begin position="27"/>
        <end position="123"/>
    </location>
</feature>
<accession>A0ABD0QWE0</accession>
<dbReference type="Pfam" id="PF17857">
    <property type="entry name" value="AAA_lid_1"/>
    <property type="match status" value="1"/>
</dbReference>
<reference evidence="2 3" key="1">
    <citation type="submission" date="2024-05" db="EMBL/GenBank/DDBJ databases">
        <title>Genome sequencing and assembly of Indian major carp, Cirrhinus mrigala (Hamilton, 1822).</title>
        <authorList>
            <person name="Mohindra V."/>
            <person name="Chowdhury L.M."/>
            <person name="Lal K."/>
            <person name="Jena J.K."/>
        </authorList>
    </citation>
    <scope>NUCLEOTIDE SEQUENCE [LARGE SCALE GENOMIC DNA]</scope>
    <source>
        <strain evidence="2">CM1030</strain>
        <tissue evidence="2">Blood</tissue>
    </source>
</reference>
<feature type="non-terminal residue" evidence="2">
    <location>
        <position position="181"/>
    </location>
</feature>
<evidence type="ECO:0000313" key="2">
    <source>
        <dbReference type="EMBL" id="KAL0190552.1"/>
    </source>
</evidence>
<sequence>TIYSSILSGHFQQGGYSYGVSRMSNTLVQAAICLHQKMSQNFLPTAIRFHYIFNLRDISNIFQGILFALPEQVRYPIDLVHLWLHESSRVYSDKLMEEKDVELFNKILLDTGKRYFEGIDESIFINQPLIYSHFAHGVGEPRYAQVTDLEKLQKTLMDALEHYNELYSDMNLVLFEEAMQH</sequence>
<protein>
    <recommendedName>
        <fullName evidence="1">Dynein heavy chain 3 AAA+ lid domain-containing protein</fullName>
    </recommendedName>
</protein>